<dbReference type="EMBL" id="ML995836">
    <property type="protein sequence ID" value="KAF2769213.1"/>
    <property type="molecule type" value="Genomic_DNA"/>
</dbReference>
<dbReference type="CDD" id="cd11061">
    <property type="entry name" value="CYP67-like"/>
    <property type="match status" value="1"/>
</dbReference>
<reference evidence="15" key="1">
    <citation type="journal article" date="2020" name="Stud. Mycol.">
        <title>101 Dothideomycetes genomes: a test case for predicting lifestyles and emergence of pathogens.</title>
        <authorList>
            <person name="Haridas S."/>
            <person name="Albert R."/>
            <person name="Binder M."/>
            <person name="Bloem J."/>
            <person name="Labutti K."/>
            <person name="Salamov A."/>
            <person name="Andreopoulos B."/>
            <person name="Baker S."/>
            <person name="Barry K."/>
            <person name="Bills G."/>
            <person name="Bluhm B."/>
            <person name="Cannon C."/>
            <person name="Castanera R."/>
            <person name="Culley D."/>
            <person name="Daum C."/>
            <person name="Ezra D."/>
            <person name="Gonzalez J."/>
            <person name="Henrissat B."/>
            <person name="Kuo A."/>
            <person name="Liang C."/>
            <person name="Lipzen A."/>
            <person name="Lutzoni F."/>
            <person name="Magnuson J."/>
            <person name="Mondo S."/>
            <person name="Nolan M."/>
            <person name="Ohm R."/>
            <person name="Pangilinan J."/>
            <person name="Park H.-J."/>
            <person name="Ramirez L."/>
            <person name="Alfaro M."/>
            <person name="Sun H."/>
            <person name="Tritt A."/>
            <person name="Yoshinaga Y."/>
            <person name="Zwiers L.-H."/>
            <person name="Turgeon B."/>
            <person name="Goodwin S."/>
            <person name="Spatafora J."/>
            <person name="Crous P."/>
            <person name="Grigoriev I."/>
        </authorList>
    </citation>
    <scope>NUCLEOTIDE SEQUENCE</scope>
    <source>
        <strain evidence="15">CBS 116005</strain>
    </source>
</reference>
<dbReference type="PRINTS" id="PR00385">
    <property type="entry name" value="P450"/>
</dbReference>
<name>A0A6G1L8F3_9PEZI</name>
<dbReference type="FunFam" id="1.10.630.10:FF:000063">
    <property type="entry name" value="Cytochrome P450 monooxygenase"/>
    <property type="match status" value="1"/>
</dbReference>
<feature type="transmembrane region" description="Helical" evidence="14">
    <location>
        <begin position="13"/>
        <end position="33"/>
    </location>
</feature>
<evidence type="ECO:0000256" key="3">
    <source>
        <dbReference type="ARBA" id="ARBA00004685"/>
    </source>
</evidence>
<protein>
    <submittedName>
        <fullName evidence="15">Putative P450 monooxygenase</fullName>
    </submittedName>
</protein>
<organism evidence="15 16">
    <name type="scientific">Teratosphaeria nubilosa</name>
    <dbReference type="NCBI Taxonomy" id="161662"/>
    <lineage>
        <taxon>Eukaryota</taxon>
        <taxon>Fungi</taxon>
        <taxon>Dikarya</taxon>
        <taxon>Ascomycota</taxon>
        <taxon>Pezizomycotina</taxon>
        <taxon>Dothideomycetes</taxon>
        <taxon>Dothideomycetidae</taxon>
        <taxon>Mycosphaerellales</taxon>
        <taxon>Teratosphaeriaceae</taxon>
        <taxon>Teratosphaeria</taxon>
    </lineage>
</organism>
<feature type="transmembrane region" description="Helical" evidence="14">
    <location>
        <begin position="71"/>
        <end position="93"/>
    </location>
</feature>
<dbReference type="PANTHER" id="PTHR24305">
    <property type="entry name" value="CYTOCHROME P450"/>
    <property type="match status" value="1"/>
</dbReference>
<comment type="subcellular location">
    <subcellularLocation>
        <location evidence="2">Membrane</location>
    </subcellularLocation>
</comment>
<evidence type="ECO:0000256" key="14">
    <source>
        <dbReference type="SAM" id="Phobius"/>
    </source>
</evidence>
<evidence type="ECO:0000256" key="11">
    <source>
        <dbReference type="ARBA" id="ARBA00023033"/>
    </source>
</evidence>
<dbReference type="SUPFAM" id="SSF48264">
    <property type="entry name" value="Cytochrome P450"/>
    <property type="match status" value="1"/>
</dbReference>
<feature type="binding site" description="axial binding residue" evidence="13">
    <location>
        <position position="494"/>
    </location>
    <ligand>
        <name>heme</name>
        <dbReference type="ChEBI" id="CHEBI:30413"/>
    </ligand>
    <ligandPart>
        <name>Fe</name>
        <dbReference type="ChEBI" id="CHEBI:18248"/>
    </ligandPart>
</feature>
<dbReference type="GO" id="GO:0016705">
    <property type="term" value="F:oxidoreductase activity, acting on paired donors, with incorporation or reduction of molecular oxygen"/>
    <property type="evidence" value="ECO:0007669"/>
    <property type="project" value="InterPro"/>
</dbReference>
<feature type="transmembrane region" description="Helical" evidence="14">
    <location>
        <begin position="45"/>
        <end position="65"/>
    </location>
</feature>
<dbReference type="GO" id="GO:0004497">
    <property type="term" value="F:monooxygenase activity"/>
    <property type="evidence" value="ECO:0007669"/>
    <property type="project" value="UniProtKB-KW"/>
</dbReference>
<evidence type="ECO:0000256" key="12">
    <source>
        <dbReference type="ARBA" id="ARBA00023136"/>
    </source>
</evidence>
<evidence type="ECO:0000256" key="2">
    <source>
        <dbReference type="ARBA" id="ARBA00004370"/>
    </source>
</evidence>
<evidence type="ECO:0000256" key="4">
    <source>
        <dbReference type="ARBA" id="ARBA00010617"/>
    </source>
</evidence>
<dbReference type="AlphaFoldDB" id="A0A6G1L8F3"/>
<evidence type="ECO:0000256" key="5">
    <source>
        <dbReference type="ARBA" id="ARBA00022617"/>
    </source>
</evidence>
<keyword evidence="12 14" id="KW-0472">Membrane</keyword>
<evidence type="ECO:0000256" key="8">
    <source>
        <dbReference type="ARBA" id="ARBA00022989"/>
    </source>
</evidence>
<proteinExistence type="inferred from homology"/>
<dbReference type="InterPro" id="IPR050121">
    <property type="entry name" value="Cytochrome_P450_monoxygenase"/>
</dbReference>
<dbReference type="GO" id="GO:0020037">
    <property type="term" value="F:heme binding"/>
    <property type="evidence" value="ECO:0007669"/>
    <property type="project" value="InterPro"/>
</dbReference>
<keyword evidence="10 13" id="KW-0408">Iron</keyword>
<comment type="pathway">
    <text evidence="3">Mycotoxin biosynthesis.</text>
</comment>
<dbReference type="GO" id="GO:1902181">
    <property type="term" value="P:verruculogen biosynthetic process"/>
    <property type="evidence" value="ECO:0007669"/>
    <property type="project" value="UniProtKB-ARBA"/>
</dbReference>
<keyword evidence="5 13" id="KW-0349">Heme</keyword>
<sequence length="552" mass="62206">MVGIAHVGKMNDIARLPVLLALVGGIGSHVLYFNRYECHMHGFRYLFIFMVASVGIGFTLINGHHYSLVRAAAATFLIGSSFLVGALGSTLIYRIFINPLNKFPGPWPARLSNLYMSFQLGKSDAYYKLQALHRQYGPIVRIGSNDLSIIDAGIMETVYGQQSKVTKSHWYDIDAPLTSMHTSRDRTLHDKRRRVWAPAFSDKALREYERTIDASNDKVVQRVREAEGKAFNATKWFSLYSFEVMGKLAFGKDYGMLDSGEKQESLEMLSEGMQPFGYLLPIWFSRLLTQIPGLGSGYQKFVRFCVQELDWRVNRADEADKKGRTDIMSSILKAYKGMDKPQKEPMLQADARLIIVAGSDTTAATFAYLFYHLARDPQQVKKLREELTPLAQGQWSDKDIRQAQLLNGAINEALRLHPPVPSGLSRLTPREGMQVGAQWVPGRTNFIMPQFVIGRDESVYERANDFVPERWCSKPTMVKSRDAFAPFSVGPYGCIGKNLALMELRTLTARLVLAYDVKLAPDEDGHRLLYETLDHFTLSLGDLDLVFTKAAA</sequence>
<keyword evidence="7 13" id="KW-0479">Metal-binding</keyword>
<evidence type="ECO:0000256" key="13">
    <source>
        <dbReference type="PIRSR" id="PIRSR602401-1"/>
    </source>
</evidence>
<dbReference type="OrthoDB" id="6692864at2759"/>
<dbReference type="PANTHER" id="PTHR24305:SF112">
    <property type="entry name" value="L-ORNITHINE-N5-MONOOXYGENASE (EUROFUNG)"/>
    <property type="match status" value="1"/>
</dbReference>
<dbReference type="GO" id="GO:0005506">
    <property type="term" value="F:iron ion binding"/>
    <property type="evidence" value="ECO:0007669"/>
    <property type="project" value="InterPro"/>
</dbReference>
<dbReference type="Gene3D" id="1.10.630.10">
    <property type="entry name" value="Cytochrome P450"/>
    <property type="match status" value="1"/>
</dbReference>
<accession>A0A6G1L8F3</accession>
<evidence type="ECO:0000256" key="1">
    <source>
        <dbReference type="ARBA" id="ARBA00001971"/>
    </source>
</evidence>
<keyword evidence="6 14" id="KW-0812">Transmembrane</keyword>
<dbReference type="Proteomes" id="UP000799436">
    <property type="component" value="Unassembled WGS sequence"/>
</dbReference>
<evidence type="ECO:0000256" key="9">
    <source>
        <dbReference type="ARBA" id="ARBA00023002"/>
    </source>
</evidence>
<comment type="cofactor">
    <cofactor evidence="1 13">
        <name>heme</name>
        <dbReference type="ChEBI" id="CHEBI:30413"/>
    </cofactor>
</comment>
<comment type="similarity">
    <text evidence="4">Belongs to the cytochrome P450 family.</text>
</comment>
<evidence type="ECO:0000313" key="15">
    <source>
        <dbReference type="EMBL" id="KAF2769213.1"/>
    </source>
</evidence>
<keyword evidence="8 14" id="KW-1133">Transmembrane helix</keyword>
<dbReference type="PRINTS" id="PR00463">
    <property type="entry name" value="EP450I"/>
</dbReference>
<evidence type="ECO:0000313" key="16">
    <source>
        <dbReference type="Proteomes" id="UP000799436"/>
    </source>
</evidence>
<keyword evidence="9" id="KW-0560">Oxidoreductase</keyword>
<evidence type="ECO:0000256" key="10">
    <source>
        <dbReference type="ARBA" id="ARBA00023004"/>
    </source>
</evidence>
<dbReference type="GO" id="GO:0016020">
    <property type="term" value="C:membrane"/>
    <property type="evidence" value="ECO:0007669"/>
    <property type="project" value="UniProtKB-SubCell"/>
</dbReference>
<keyword evidence="11 15" id="KW-0503">Monooxygenase</keyword>
<dbReference type="InterPro" id="IPR001128">
    <property type="entry name" value="Cyt_P450"/>
</dbReference>
<evidence type="ECO:0000256" key="7">
    <source>
        <dbReference type="ARBA" id="ARBA00022723"/>
    </source>
</evidence>
<gene>
    <name evidence="15" type="ORF">EJ03DRAFT_374733</name>
</gene>
<dbReference type="Pfam" id="PF00067">
    <property type="entry name" value="p450"/>
    <property type="match status" value="1"/>
</dbReference>
<dbReference type="InterPro" id="IPR002401">
    <property type="entry name" value="Cyt_P450_E_grp-I"/>
</dbReference>
<keyword evidence="16" id="KW-1185">Reference proteome</keyword>
<evidence type="ECO:0000256" key="6">
    <source>
        <dbReference type="ARBA" id="ARBA00022692"/>
    </source>
</evidence>
<dbReference type="InterPro" id="IPR036396">
    <property type="entry name" value="Cyt_P450_sf"/>
</dbReference>